<feature type="compositionally biased region" description="Low complexity" evidence="3">
    <location>
        <begin position="218"/>
        <end position="231"/>
    </location>
</feature>
<evidence type="ECO:0000259" key="4">
    <source>
        <dbReference type="Pfam" id="PF00109"/>
    </source>
</evidence>
<dbReference type="EMBL" id="CP072788">
    <property type="protein sequence ID" value="QTR04203.1"/>
    <property type="molecule type" value="Genomic_DNA"/>
</dbReference>
<gene>
    <name evidence="5" type="ORF">J7S33_04380</name>
</gene>
<feature type="compositionally biased region" description="Basic and acidic residues" evidence="3">
    <location>
        <begin position="252"/>
        <end position="266"/>
    </location>
</feature>
<keyword evidence="2" id="KW-0597">Phosphoprotein</keyword>
<feature type="region of interest" description="Disordered" evidence="3">
    <location>
        <begin position="218"/>
        <end position="296"/>
    </location>
</feature>
<dbReference type="GO" id="GO:0005886">
    <property type="term" value="C:plasma membrane"/>
    <property type="evidence" value="ECO:0007669"/>
    <property type="project" value="TreeGrafter"/>
</dbReference>
<evidence type="ECO:0000256" key="1">
    <source>
        <dbReference type="ARBA" id="ARBA00022450"/>
    </source>
</evidence>
<dbReference type="Proteomes" id="UP000671828">
    <property type="component" value="Chromosome"/>
</dbReference>
<evidence type="ECO:0000313" key="5">
    <source>
        <dbReference type="EMBL" id="QTR04203.1"/>
    </source>
</evidence>
<protein>
    <recommendedName>
        <fullName evidence="4">Beta-ketoacyl synthase-like N-terminal domain-containing protein</fullName>
    </recommendedName>
</protein>
<dbReference type="Pfam" id="PF00109">
    <property type="entry name" value="ketoacyl-synt"/>
    <property type="match status" value="1"/>
</dbReference>
<dbReference type="InterPro" id="IPR050091">
    <property type="entry name" value="PKS_NRPS_Biosynth_Enz"/>
</dbReference>
<evidence type="ECO:0000256" key="3">
    <source>
        <dbReference type="SAM" id="MobiDB-lite"/>
    </source>
</evidence>
<dbReference type="InterPro" id="IPR016039">
    <property type="entry name" value="Thiolase-like"/>
</dbReference>
<feature type="compositionally biased region" description="Low complexity" evidence="3">
    <location>
        <begin position="281"/>
        <end position="296"/>
    </location>
</feature>
<dbReference type="InterPro" id="IPR014030">
    <property type="entry name" value="Ketoacyl_synth_N"/>
</dbReference>
<name>A0A8T8HZX1_9PSEU</name>
<organism evidence="5 6">
    <name type="scientific">Saccharothrix algeriensis</name>
    <dbReference type="NCBI Taxonomy" id="173560"/>
    <lineage>
        <taxon>Bacteria</taxon>
        <taxon>Bacillati</taxon>
        <taxon>Actinomycetota</taxon>
        <taxon>Actinomycetes</taxon>
        <taxon>Pseudonocardiales</taxon>
        <taxon>Pseudonocardiaceae</taxon>
        <taxon>Saccharothrix</taxon>
    </lineage>
</organism>
<dbReference type="GO" id="GO:0005737">
    <property type="term" value="C:cytoplasm"/>
    <property type="evidence" value="ECO:0007669"/>
    <property type="project" value="TreeGrafter"/>
</dbReference>
<feature type="domain" description="Beta-ketoacyl synthase-like N-terminal" evidence="4">
    <location>
        <begin position="10"/>
        <end position="137"/>
    </location>
</feature>
<dbReference type="GO" id="GO:0006633">
    <property type="term" value="P:fatty acid biosynthetic process"/>
    <property type="evidence" value="ECO:0007669"/>
    <property type="project" value="TreeGrafter"/>
</dbReference>
<dbReference type="GO" id="GO:0071770">
    <property type="term" value="P:DIM/DIP cell wall layer assembly"/>
    <property type="evidence" value="ECO:0007669"/>
    <property type="project" value="TreeGrafter"/>
</dbReference>
<proteinExistence type="predicted"/>
<dbReference type="SUPFAM" id="SSF53901">
    <property type="entry name" value="Thiolase-like"/>
    <property type="match status" value="1"/>
</dbReference>
<feature type="non-terminal residue" evidence="5">
    <location>
        <position position="313"/>
    </location>
</feature>
<dbReference type="GO" id="GO:0004312">
    <property type="term" value="F:fatty acid synthase activity"/>
    <property type="evidence" value="ECO:0007669"/>
    <property type="project" value="TreeGrafter"/>
</dbReference>
<accession>A0A8T8HZX1</accession>
<feature type="non-terminal residue" evidence="5">
    <location>
        <position position="1"/>
    </location>
</feature>
<dbReference type="PANTHER" id="PTHR43775">
    <property type="entry name" value="FATTY ACID SYNTHASE"/>
    <property type="match status" value="1"/>
</dbReference>
<dbReference type="Gene3D" id="3.40.47.10">
    <property type="match status" value="1"/>
</dbReference>
<reference evidence="5" key="1">
    <citation type="submission" date="2021-04" db="EMBL/GenBank/DDBJ databases">
        <title>Saccharothrix algeriensis WGS.</title>
        <authorList>
            <person name="Stuskova K."/>
            <person name="Hakalova E."/>
            <person name="Tebbal A.B."/>
            <person name="Eichmeier A."/>
        </authorList>
    </citation>
    <scope>NUCLEOTIDE SEQUENCE</scope>
    <source>
        <strain evidence="5">NRRL B-24137</strain>
    </source>
</reference>
<keyword evidence="1" id="KW-0596">Phosphopantetheine</keyword>
<sequence length="313" mass="31065">PADLADALGQQLLVLDAATEAARGRALPRDRTAVVVGMGGDLRAARHGVSWRHGGDVPPLTAAGVTGTMPNLVANRISVQLDLAGPGFTVSAEEGSGLVALDVAAQALRAGECDAALVGAVDLAHEPAHRAAAVALGLPDAPGDAAVALVLRRLDDADRAGEPVLAVLDDGAAPPDLTVGDLGRPGAPHLDPTALFGRPHAAVGLLAVAAAITALDHAPPASADPEPAATPRADPGTAAPQGNPEATAPRANPEDTGPRANPEDTGPRAGPGTAVPRADPEPAAAPRADPGSVLPRAVVVEVAVRVLGARPRR</sequence>
<dbReference type="AlphaFoldDB" id="A0A8T8HZX1"/>
<evidence type="ECO:0000256" key="2">
    <source>
        <dbReference type="ARBA" id="ARBA00022553"/>
    </source>
</evidence>
<dbReference type="PANTHER" id="PTHR43775:SF37">
    <property type="entry name" value="SI:DKEY-61P9.11"/>
    <property type="match status" value="1"/>
</dbReference>
<evidence type="ECO:0000313" key="6">
    <source>
        <dbReference type="Proteomes" id="UP000671828"/>
    </source>
</evidence>